<dbReference type="EMBL" id="JBHSEW010000004">
    <property type="protein sequence ID" value="MFC4621663.1"/>
    <property type="molecule type" value="Genomic_DNA"/>
</dbReference>
<name>A0ABV9GX44_9BURK</name>
<protein>
    <submittedName>
        <fullName evidence="2">DciA family protein</fullName>
    </submittedName>
</protein>
<sequence length="100" mass="11151">MHHRRHHAISVQQASQEAPELAHLLRQNQEAQQRLRSIAALIPPGLRTSVQAGPIDGTTWCLHVPSPSAAAKLRQLLPAFAAHLRSKGWEVERIRLHVLS</sequence>
<organism evidence="2 3">
    <name type="scientific">Comamonas nitrativorans</name>
    <dbReference type="NCBI Taxonomy" id="108437"/>
    <lineage>
        <taxon>Bacteria</taxon>
        <taxon>Pseudomonadati</taxon>
        <taxon>Pseudomonadota</taxon>
        <taxon>Betaproteobacteria</taxon>
        <taxon>Burkholderiales</taxon>
        <taxon>Comamonadaceae</taxon>
        <taxon>Comamonas</taxon>
    </lineage>
</organism>
<dbReference type="Proteomes" id="UP001595967">
    <property type="component" value="Unassembled WGS sequence"/>
</dbReference>
<keyword evidence="3" id="KW-1185">Reference proteome</keyword>
<dbReference type="RefSeq" id="WP_377724691.1">
    <property type="nucleotide sequence ID" value="NZ_JBHSEW010000004.1"/>
</dbReference>
<evidence type="ECO:0000256" key="1">
    <source>
        <dbReference type="SAM" id="MobiDB-lite"/>
    </source>
</evidence>
<comment type="caution">
    <text evidence="2">The sequence shown here is derived from an EMBL/GenBank/DDBJ whole genome shotgun (WGS) entry which is preliminary data.</text>
</comment>
<accession>A0ABV9GX44</accession>
<reference evidence="3" key="1">
    <citation type="journal article" date="2019" name="Int. J. Syst. Evol. Microbiol.">
        <title>The Global Catalogue of Microorganisms (GCM) 10K type strain sequencing project: providing services to taxonomists for standard genome sequencing and annotation.</title>
        <authorList>
            <consortium name="The Broad Institute Genomics Platform"/>
            <consortium name="The Broad Institute Genome Sequencing Center for Infectious Disease"/>
            <person name="Wu L."/>
            <person name="Ma J."/>
        </authorList>
    </citation>
    <scope>NUCLEOTIDE SEQUENCE [LARGE SCALE GENOMIC DNA]</scope>
    <source>
        <strain evidence="3">JCM 11650</strain>
    </source>
</reference>
<feature type="region of interest" description="Disordered" evidence="1">
    <location>
        <begin position="1"/>
        <end position="21"/>
    </location>
</feature>
<proteinExistence type="predicted"/>
<evidence type="ECO:0000313" key="2">
    <source>
        <dbReference type="EMBL" id="MFC4621663.1"/>
    </source>
</evidence>
<gene>
    <name evidence="2" type="ORF">ACFO3A_05485</name>
</gene>
<evidence type="ECO:0000313" key="3">
    <source>
        <dbReference type="Proteomes" id="UP001595967"/>
    </source>
</evidence>